<dbReference type="GO" id="GO:0016020">
    <property type="term" value="C:membrane"/>
    <property type="evidence" value="ECO:0007669"/>
    <property type="project" value="UniProtKB-SubCell"/>
</dbReference>
<dbReference type="InterPro" id="IPR003961">
    <property type="entry name" value="FN3_dom"/>
</dbReference>
<dbReference type="EMBL" id="CP012528">
    <property type="protein sequence ID" value="ALC49570.1"/>
    <property type="molecule type" value="Genomic_DNA"/>
</dbReference>
<accession>A0A0M4FAS9</accession>
<feature type="signal peptide" evidence="2">
    <location>
        <begin position="1"/>
        <end position="29"/>
    </location>
</feature>
<proteinExistence type="predicted"/>
<dbReference type="CDD" id="cd00063">
    <property type="entry name" value="FN3"/>
    <property type="match status" value="2"/>
</dbReference>
<dbReference type="SMART" id="SM00060">
    <property type="entry name" value="FN3"/>
    <property type="match status" value="4"/>
</dbReference>
<keyword evidence="5" id="KW-1185">Reference proteome</keyword>
<keyword evidence="2" id="KW-0732">Signal</keyword>
<organism evidence="4 5">
    <name type="scientific">Drosophila busckii</name>
    <name type="common">Fruit fly</name>
    <dbReference type="NCBI Taxonomy" id="30019"/>
    <lineage>
        <taxon>Eukaryota</taxon>
        <taxon>Metazoa</taxon>
        <taxon>Ecdysozoa</taxon>
        <taxon>Arthropoda</taxon>
        <taxon>Hexapoda</taxon>
        <taxon>Insecta</taxon>
        <taxon>Pterygota</taxon>
        <taxon>Neoptera</taxon>
        <taxon>Endopterygota</taxon>
        <taxon>Diptera</taxon>
        <taxon>Brachycera</taxon>
        <taxon>Muscomorpha</taxon>
        <taxon>Ephydroidea</taxon>
        <taxon>Drosophilidae</taxon>
        <taxon>Drosophila</taxon>
    </lineage>
</organism>
<protein>
    <submittedName>
        <fullName evidence="4">Dome</fullName>
    </submittedName>
</protein>
<dbReference type="PROSITE" id="PS50853">
    <property type="entry name" value="FN3"/>
    <property type="match status" value="3"/>
</dbReference>
<dbReference type="SUPFAM" id="SSF49265">
    <property type="entry name" value="Fibronectin type III"/>
    <property type="match status" value="4"/>
</dbReference>
<dbReference type="OMA" id="NLTYCQR"/>
<evidence type="ECO:0000256" key="2">
    <source>
        <dbReference type="SAM" id="SignalP"/>
    </source>
</evidence>
<sequence>MHRLKTSASSFMLLLGLLGICLCSVPALGVPSTPGWVVPDRVELKIGSDLNISCTINKAYFVAPITNETCDVSQLYFKAILLDGEIMYHQNHSYVRRINDTTILLTARSLQEQEGTYLCMCGTNGMVSSRVFVGTPPQLVTDFNCTSYNYDYMFCNFTMPRNSIITKHNVSFATDNHTNYRYFIDCNFDASPLINCNITGEKYKRYAEFFEFRLDINNSLGHLQQLIHVNNMERMILARPGFDLTVINTTASSRCISFKMPRRSNFLGGVLWQVHVIPENFPQVQVPTLSNSSTGIRDTLCLTELIYAGYNYRLELRVRNNITKSRWSEPLIYNFRTDPERPRRPPRVTNGSFYVYSTETKLTFYWEQLQPHELNGDGFQYVISEYRKNGSRADSSEVLVELNLATIQNWTRSTNYEVFIRSKNIAGESVEATRLLIPAISNEDSRVRVPTKIRSEYHASNTSYTLSWTAPENTSGLLNYTVYWCKKLPAVQSMCNGSIQFVQVARDQLHYTTSSYPIGINLAVSANYAEHNTGMHWMICSRDGTDDLAIIKPSIEEVTNTSLTVKWSTHVCPAILRGYELTYCQRVLKQPDNCTTKVLDPDAVDYTIGGLEPYTHYSVKMNMYSQTTHSKNSDELINQTAEAAPSPPRQLEYAELSNSSVQLSWLPPLKFNGKLRSYQGRFINLLTNQTDYFRLPGSQDDDLDQPIVYELRNLSAYTHYSVSIRAITLYGSEPSNDINFQTAVGVPSTPKLQVQSTPQSTVLAWVAPELPAGRLEYYEVALSELNDNNTLVWRKLSTIATVPNGNLSCKMITQTCTPQYRFHYQVRAVNVEPLAISDTDSEYQSFSSVWAGDIGSQLCQPLQPLSGAQWQQLQLYENMTLYRLHKSAWSTYEVSCSPDTTRAKAILNSLEVIIAIIVVGVACNMLYRKVRKMSDIDLVLPPGIMENLKNPDKGAGIDAMGNGMGMASAVNGGIICTRVDASPTCSPMYLPHDFGSGNESSKLLLANSSGGGHGNCIERDSYEDQQAGMGMTLPPASYMCMSRMANDDDESHANATELQSTPPRDQERQRERERELEREPSSELQSSKPTQPSAGYIKPTQLKHWSPTQTPPASMAMPMSGYVPVTAPMLPAGMAMPMGGYVPVQLLQARSAATAATPVAVAPPPTATSAVASTPLNLLSTGNYVQASELHKLKPLAPTLAPTPAPAPTANSFGYTSMEQLQRTGLMKPTVNAAGAAAASQPTSRLQPNINGYVTPQELNAIAHNRHML</sequence>
<dbReference type="OrthoDB" id="6381660at2759"/>
<feature type="domain" description="Fibronectin type-III" evidence="3">
    <location>
        <begin position="342"/>
        <end position="444"/>
    </location>
</feature>
<dbReference type="STRING" id="30019.A0A0M4FAS9"/>
<dbReference type="PANTHER" id="PTHR46957">
    <property type="entry name" value="CYTOKINE RECEPTOR"/>
    <property type="match status" value="1"/>
</dbReference>
<dbReference type="Pfam" id="PF00041">
    <property type="entry name" value="fn3"/>
    <property type="match status" value="2"/>
</dbReference>
<reference evidence="4 5" key="1">
    <citation type="submission" date="2015-08" db="EMBL/GenBank/DDBJ databases">
        <title>Ancestral chromatin configuration constrains chromatin evolution on differentiating sex chromosomes in Drosophila.</title>
        <authorList>
            <person name="Zhou Q."/>
            <person name="Bachtrog D."/>
        </authorList>
    </citation>
    <scope>NUCLEOTIDE SEQUENCE [LARGE SCALE GENOMIC DNA]</scope>
    <source>
        <tissue evidence="4">Whole larvae</tissue>
    </source>
</reference>
<dbReference type="InterPro" id="IPR036116">
    <property type="entry name" value="FN3_sf"/>
</dbReference>
<feature type="region of interest" description="Disordered" evidence="1">
    <location>
        <begin position="1048"/>
        <end position="1112"/>
    </location>
</feature>
<evidence type="ECO:0000313" key="4">
    <source>
        <dbReference type="EMBL" id="ALC49570.1"/>
    </source>
</evidence>
<evidence type="ECO:0000313" key="5">
    <source>
        <dbReference type="Proteomes" id="UP000494163"/>
    </source>
</evidence>
<feature type="domain" description="Fibronectin type-III" evidence="3">
    <location>
        <begin position="549"/>
        <end position="643"/>
    </location>
</feature>
<evidence type="ECO:0000256" key="1">
    <source>
        <dbReference type="SAM" id="MobiDB-lite"/>
    </source>
</evidence>
<feature type="compositionally biased region" description="Basic and acidic residues" evidence="1">
    <location>
        <begin position="1064"/>
        <end position="1081"/>
    </location>
</feature>
<gene>
    <name evidence="4" type="ORF">Dbus_chrXg1426</name>
</gene>
<dbReference type="Gene3D" id="2.60.40.10">
    <property type="entry name" value="Immunoglobulins"/>
    <property type="match status" value="5"/>
</dbReference>
<evidence type="ECO:0000259" key="3">
    <source>
        <dbReference type="PROSITE" id="PS50853"/>
    </source>
</evidence>
<dbReference type="InterPro" id="IPR013783">
    <property type="entry name" value="Ig-like_fold"/>
</dbReference>
<dbReference type="InterPro" id="IPR050713">
    <property type="entry name" value="RTP_Phos/Ushers"/>
</dbReference>
<dbReference type="PANTHER" id="PTHR46957:SF3">
    <property type="entry name" value="CYTOKINE RECEPTOR"/>
    <property type="match status" value="1"/>
</dbReference>
<dbReference type="Proteomes" id="UP000494163">
    <property type="component" value="Chromosome X"/>
</dbReference>
<dbReference type="AlphaFoldDB" id="A0A0M4FAS9"/>
<feature type="domain" description="Fibronectin type-III" evidence="3">
    <location>
        <begin position="647"/>
        <end position="745"/>
    </location>
</feature>
<feature type="chain" id="PRO_5005794135" evidence="2">
    <location>
        <begin position="30"/>
        <end position="1269"/>
    </location>
</feature>
<name>A0A0M4FAS9_DROBS</name>